<dbReference type="InterPro" id="IPR041095">
    <property type="entry name" value="EFG_II"/>
</dbReference>
<dbReference type="InterPro" id="IPR035649">
    <property type="entry name" value="EFG_V"/>
</dbReference>
<dbReference type="GO" id="GO:0003746">
    <property type="term" value="F:translation elongation factor activity"/>
    <property type="evidence" value="ECO:0007669"/>
    <property type="project" value="UniProtKB-KW"/>
</dbReference>
<dbReference type="Gene3D" id="3.30.230.10">
    <property type="match status" value="1"/>
</dbReference>
<dbReference type="Pfam" id="PF00679">
    <property type="entry name" value="EFG_C"/>
    <property type="match status" value="1"/>
</dbReference>
<evidence type="ECO:0000256" key="3">
    <source>
        <dbReference type="ARBA" id="ARBA00022917"/>
    </source>
</evidence>
<dbReference type="Gene3D" id="2.40.30.10">
    <property type="entry name" value="Translation factors"/>
    <property type="match status" value="1"/>
</dbReference>
<dbReference type="InterPro" id="IPR053905">
    <property type="entry name" value="EF-G-like_DII"/>
</dbReference>
<dbReference type="InterPro" id="IPR005517">
    <property type="entry name" value="Transl_elong_EFG/EF2_IV"/>
</dbReference>
<evidence type="ECO:0000256" key="1">
    <source>
        <dbReference type="ARBA" id="ARBA00022741"/>
    </source>
</evidence>
<proteinExistence type="predicted"/>
<dbReference type="PANTHER" id="PTHR43261:SF1">
    <property type="entry name" value="RIBOSOME-RELEASING FACTOR 2, MITOCHONDRIAL"/>
    <property type="match status" value="1"/>
</dbReference>
<dbReference type="SUPFAM" id="SSF50447">
    <property type="entry name" value="Translation proteins"/>
    <property type="match status" value="1"/>
</dbReference>
<dbReference type="Pfam" id="PF03764">
    <property type="entry name" value="EFG_IV"/>
    <property type="match status" value="1"/>
</dbReference>
<protein>
    <submittedName>
        <fullName evidence="7">GTP-binding protein</fullName>
    </submittedName>
</protein>
<dbReference type="InterPro" id="IPR009000">
    <property type="entry name" value="Transl_B-barrel_sf"/>
</dbReference>
<dbReference type="GO" id="GO:0003924">
    <property type="term" value="F:GTPase activity"/>
    <property type="evidence" value="ECO:0007669"/>
    <property type="project" value="InterPro"/>
</dbReference>
<evidence type="ECO:0000256" key="4">
    <source>
        <dbReference type="ARBA" id="ARBA00023134"/>
    </source>
</evidence>
<dbReference type="FunFam" id="3.30.70.240:FF:000001">
    <property type="entry name" value="Elongation factor G"/>
    <property type="match status" value="1"/>
</dbReference>
<evidence type="ECO:0000313" key="8">
    <source>
        <dbReference type="Proteomes" id="UP000250928"/>
    </source>
</evidence>
<dbReference type="PANTHER" id="PTHR43261">
    <property type="entry name" value="TRANSLATION ELONGATION FACTOR G-RELATED"/>
    <property type="match status" value="1"/>
</dbReference>
<dbReference type="PROSITE" id="PS51722">
    <property type="entry name" value="G_TR_2"/>
    <property type="match status" value="1"/>
</dbReference>
<dbReference type="InterPro" id="IPR020568">
    <property type="entry name" value="Ribosomal_Su5_D2-typ_SF"/>
</dbReference>
<dbReference type="InterPro" id="IPR035647">
    <property type="entry name" value="EFG_III/V"/>
</dbReference>
<dbReference type="Gene3D" id="3.40.50.300">
    <property type="entry name" value="P-loop containing nucleotide triphosphate hydrolases"/>
    <property type="match status" value="1"/>
</dbReference>
<feature type="domain" description="Tr-type G" evidence="6">
    <location>
        <begin position="8"/>
        <end position="279"/>
    </location>
</feature>
<name>A0A6N4DR71_9GAMM</name>
<dbReference type="SUPFAM" id="SSF54980">
    <property type="entry name" value="EF-G C-terminal domain-like"/>
    <property type="match status" value="2"/>
</dbReference>
<keyword evidence="1" id="KW-0547">Nucleotide-binding</keyword>
<comment type="caution">
    <text evidence="7">The sequence shown here is derived from an EMBL/GenBank/DDBJ whole genome shotgun (WGS) entry which is preliminary data.</text>
</comment>
<dbReference type="CDD" id="cd03713">
    <property type="entry name" value="EFG_mtEFG_C"/>
    <property type="match status" value="1"/>
</dbReference>
<dbReference type="SMART" id="SM00838">
    <property type="entry name" value="EFG_C"/>
    <property type="match status" value="1"/>
</dbReference>
<dbReference type="Proteomes" id="UP000250928">
    <property type="component" value="Unassembled WGS sequence"/>
</dbReference>
<comment type="function">
    <text evidence="5">Catalyzes the GTP-dependent ribosomal translocation step during translation elongation. During this step, the ribosome changes from the pre-translocational (PRE) to the post-translocational (POST) state as the newly formed A-site-bound peptidyl-tRNA and P-site-bound deacylated tRNA move to the P and E sites, respectively. Catalyzes the coordinated movement of the two tRNA molecules, the mRNA and conformational changes in the ribosome.</text>
</comment>
<dbReference type="PRINTS" id="PR00315">
    <property type="entry name" value="ELONGATNFCT"/>
</dbReference>
<dbReference type="FunFam" id="3.30.70.870:FF:000001">
    <property type="entry name" value="Elongation factor G"/>
    <property type="match status" value="1"/>
</dbReference>
<dbReference type="InterPro" id="IPR000795">
    <property type="entry name" value="T_Tr_GTP-bd_dom"/>
</dbReference>
<keyword evidence="3" id="KW-0648">Protein biosynthesis</keyword>
<evidence type="ECO:0000256" key="5">
    <source>
        <dbReference type="ARBA" id="ARBA00024731"/>
    </source>
</evidence>
<evidence type="ECO:0000256" key="2">
    <source>
        <dbReference type="ARBA" id="ARBA00022768"/>
    </source>
</evidence>
<dbReference type="Pfam" id="PF22042">
    <property type="entry name" value="EF-G_D2"/>
    <property type="match status" value="1"/>
</dbReference>
<dbReference type="SUPFAM" id="SSF52540">
    <property type="entry name" value="P-loop containing nucleoside triphosphate hydrolases"/>
    <property type="match status" value="1"/>
</dbReference>
<dbReference type="EMBL" id="PQCO01000246">
    <property type="protein sequence ID" value="PUD99786.1"/>
    <property type="molecule type" value="Genomic_DNA"/>
</dbReference>
<organism evidence="7 8">
    <name type="scientific">Candidatus Sedimenticola endophacoides</name>
    <dbReference type="NCBI Taxonomy" id="2548426"/>
    <lineage>
        <taxon>Bacteria</taxon>
        <taxon>Pseudomonadati</taxon>
        <taxon>Pseudomonadota</taxon>
        <taxon>Gammaproteobacteria</taxon>
        <taxon>Chromatiales</taxon>
        <taxon>Sedimenticolaceae</taxon>
        <taxon>Sedimenticola</taxon>
    </lineage>
</organism>
<dbReference type="GO" id="GO:0005525">
    <property type="term" value="F:GTP binding"/>
    <property type="evidence" value="ECO:0007669"/>
    <property type="project" value="UniProtKB-KW"/>
</dbReference>
<dbReference type="NCBIfam" id="TIGR00231">
    <property type="entry name" value="small_GTP"/>
    <property type="match status" value="1"/>
</dbReference>
<dbReference type="InterPro" id="IPR000640">
    <property type="entry name" value="EFG_V-like"/>
</dbReference>
<dbReference type="GO" id="GO:0032790">
    <property type="term" value="P:ribosome disassembly"/>
    <property type="evidence" value="ECO:0007669"/>
    <property type="project" value="TreeGrafter"/>
</dbReference>
<dbReference type="InterPro" id="IPR009022">
    <property type="entry name" value="EFG_III"/>
</dbReference>
<dbReference type="AlphaFoldDB" id="A0A6N4DR71"/>
<keyword evidence="4" id="KW-0342">GTP-binding</keyword>
<dbReference type="Gene3D" id="3.30.70.240">
    <property type="match status" value="1"/>
</dbReference>
<dbReference type="Pfam" id="PF00009">
    <property type="entry name" value="GTP_EFTU"/>
    <property type="match status" value="1"/>
</dbReference>
<reference evidence="7 8" key="1">
    <citation type="submission" date="2018-01" db="EMBL/GenBank/DDBJ databases">
        <title>Novel co-symbiosis in the lucinid bivalve Phacoides pectinatus.</title>
        <authorList>
            <person name="Lim S.J."/>
            <person name="Davis B.G."/>
            <person name="Gill D.E."/>
            <person name="Engel A.S."/>
            <person name="Anderson L.C."/>
            <person name="Campbell B.J."/>
        </authorList>
    </citation>
    <scope>NUCLEOTIDE SEQUENCE [LARGE SCALE GENOMIC DNA]</scope>
    <source>
        <strain evidence="7">N3_P5</strain>
    </source>
</reference>
<dbReference type="Pfam" id="PF14492">
    <property type="entry name" value="EFG_III"/>
    <property type="match status" value="1"/>
</dbReference>
<keyword evidence="2" id="KW-0251">Elongation factor</keyword>
<gene>
    <name evidence="7" type="ORF">C3L24_10295</name>
</gene>
<evidence type="ECO:0000313" key="7">
    <source>
        <dbReference type="EMBL" id="PUD99786.1"/>
    </source>
</evidence>
<dbReference type="SMART" id="SM00889">
    <property type="entry name" value="EFG_IV"/>
    <property type="match status" value="1"/>
</dbReference>
<dbReference type="Gene3D" id="3.30.70.870">
    <property type="entry name" value="Elongation Factor G (Translational Gtpase), domain 3"/>
    <property type="match status" value="1"/>
</dbReference>
<dbReference type="InterPro" id="IPR014721">
    <property type="entry name" value="Ribsml_uS5_D2-typ_fold_subgr"/>
</dbReference>
<dbReference type="FunFam" id="3.40.50.300:FF:000514">
    <property type="entry name" value="Ribosome-releasing factor 2, mitochondrial"/>
    <property type="match status" value="1"/>
</dbReference>
<dbReference type="InterPro" id="IPR005225">
    <property type="entry name" value="Small_GTP-bd"/>
</dbReference>
<dbReference type="GO" id="GO:0097216">
    <property type="term" value="F:guanosine tetraphosphate binding"/>
    <property type="evidence" value="ECO:0007669"/>
    <property type="project" value="UniProtKB-ARBA"/>
</dbReference>
<dbReference type="CDD" id="cd16262">
    <property type="entry name" value="EFG_III"/>
    <property type="match status" value="1"/>
</dbReference>
<sequence length="684" mass="74850">MAKQHDLGRIRNIGIAAHIDAGKTTLTERILFYTGALYKIGEVHDGAAHMDYMAEEQNHGITITSALTKARWGEHLIQIIDTPGHVDFTIEVERSMRVLDGCVIVLDAVRGVEPQTETVWRQRSKFSLPSLFFINKVDRLGADYDKSLRSIAKRLGALPVPVTIPLSEQHAVVHLIERQLIRFDGEHGEVLSAEPCPDATWAEMAEHHESLLMGIAESDEALADQILAGKEPEPETLWEALRAGCLSGQLCPCFGGSALRNLGVHPLLDGIVRLLPSPLDRPPTRGYLEDGSPTQVAMEDQGALAALVFKVQMWEGRRHVFARIYRGQLKPGDSVLHRSAAGAPVQEHVARMFDVDAAKKSRIDLAHAGDIVLLAGLRRAATGDTLYAPDQPPLLLERIDAREPVLSLAIEPASSADEEKFVEVLSKLQEEDPTLRFGEDPETGQRLISGMGELHLQIIVERLEREYSLSVRTGKPAVALRETILAEATRDLLFQPPIESSQKSAEMKARVKLRILPRPRGGGNLSVIEPRTLPEGHRLGEEQIAALRQGIEFALAGGPIEGAPLQDIETRIEEVEFFGASTSGEALSAATARALRKAIDAASPALLQPVMRTEVVVPDENLGTVLGDLQARHALIQDTAHETGQATIHCEIALAQLLGYTTVLRSMTQGRGQYSTLFERFDTA</sequence>
<dbReference type="InterPro" id="IPR027417">
    <property type="entry name" value="P-loop_NTPase"/>
</dbReference>
<accession>A0A6N4DR71</accession>
<evidence type="ECO:0000259" key="6">
    <source>
        <dbReference type="PROSITE" id="PS51722"/>
    </source>
</evidence>
<dbReference type="SUPFAM" id="SSF54211">
    <property type="entry name" value="Ribosomal protein S5 domain 2-like"/>
    <property type="match status" value="1"/>
</dbReference>